<dbReference type="EMBL" id="CP016893">
    <property type="protein sequence ID" value="AST58789.1"/>
    <property type="molecule type" value="Genomic_DNA"/>
</dbReference>
<dbReference type="RefSeq" id="WP_013298117.1">
    <property type="nucleotide sequence ID" value="NZ_CP016893.1"/>
</dbReference>
<proteinExistence type="predicted"/>
<protein>
    <submittedName>
        <fullName evidence="1">Uncharacterized protein</fullName>
    </submittedName>
</protein>
<dbReference type="Proteomes" id="UP000214975">
    <property type="component" value="Chromosome"/>
</dbReference>
<organism evidence="1 2">
    <name type="scientific">Thermoanaerobacterium thermosaccharolyticum</name>
    <name type="common">Clostridium thermosaccharolyticum</name>
    <dbReference type="NCBI Taxonomy" id="1517"/>
    <lineage>
        <taxon>Bacteria</taxon>
        <taxon>Bacillati</taxon>
        <taxon>Bacillota</taxon>
        <taxon>Clostridia</taxon>
        <taxon>Thermoanaerobacterales</taxon>
        <taxon>Thermoanaerobacteraceae</taxon>
        <taxon>Thermoanaerobacterium</taxon>
    </lineage>
</organism>
<evidence type="ECO:0000313" key="2">
    <source>
        <dbReference type="Proteomes" id="UP000214975"/>
    </source>
</evidence>
<dbReference type="AlphaFoldDB" id="A0A223I265"/>
<gene>
    <name evidence="1" type="ORF">Thert_03005</name>
</gene>
<dbReference type="OMA" id="ISAMTTY"/>
<evidence type="ECO:0000313" key="1">
    <source>
        <dbReference type="EMBL" id="AST58789.1"/>
    </source>
</evidence>
<dbReference type="GeneID" id="93864477"/>
<reference evidence="1 2" key="1">
    <citation type="submission" date="2016-08" db="EMBL/GenBank/DDBJ databases">
        <title>A novel genetic cassette of butanologenic Thermoanaerobacterium thermosaccharolyticum that directly convert cellulose to butanol.</title>
        <authorList>
            <person name="Li T."/>
            <person name="He J."/>
        </authorList>
    </citation>
    <scope>NUCLEOTIDE SEQUENCE [LARGE SCALE GENOMIC DNA]</scope>
    <source>
        <strain evidence="1 2">TG57</strain>
    </source>
</reference>
<accession>A0A223I265</accession>
<sequence length="103" mass="11260">MINLNGQNTIAPGIISAFATYEGDTALKKSQDTMNVYVNGDFIGDKVLIAQGDGGLNAVKDYLLNKGFSDFKYKVDGNNIIINAGDDICDEIKDHLKVYLNIR</sequence>
<name>A0A223I265_THETR</name>